<reference evidence="1 3" key="1">
    <citation type="journal article" date="2020" name="Stud. Mycol.">
        <title>101 Dothideomycetes genomes: a test case for predicting lifestyles and emergence of pathogens.</title>
        <authorList>
            <person name="Haridas S."/>
            <person name="Albert R."/>
            <person name="Binder M."/>
            <person name="Bloem J."/>
            <person name="Labutti K."/>
            <person name="Salamov A."/>
            <person name="Andreopoulos B."/>
            <person name="Baker S."/>
            <person name="Barry K."/>
            <person name="Bills G."/>
            <person name="Bluhm B."/>
            <person name="Cannon C."/>
            <person name="Castanera R."/>
            <person name="Culley D."/>
            <person name="Daum C."/>
            <person name="Ezra D."/>
            <person name="Gonzalez J."/>
            <person name="Henrissat B."/>
            <person name="Kuo A."/>
            <person name="Liang C."/>
            <person name="Lipzen A."/>
            <person name="Lutzoni F."/>
            <person name="Magnuson J."/>
            <person name="Mondo S."/>
            <person name="Nolan M."/>
            <person name="Ohm R."/>
            <person name="Pangilinan J."/>
            <person name="Park H.-J."/>
            <person name="Ramirez L."/>
            <person name="Alfaro M."/>
            <person name="Sun H."/>
            <person name="Tritt A."/>
            <person name="Yoshinaga Y."/>
            <person name="Zwiers L.-H."/>
            <person name="Turgeon B."/>
            <person name="Goodwin S."/>
            <person name="Spatafora J."/>
            <person name="Crous P."/>
            <person name="Grigoriev I."/>
        </authorList>
    </citation>
    <scope>NUCLEOTIDE SEQUENCE</scope>
    <source>
        <strain evidence="1 3">CBS 304.34</strain>
    </source>
</reference>
<protein>
    <recommendedName>
        <fullName evidence="4">F-box domain-containing protein</fullName>
    </recommendedName>
</protein>
<gene>
    <name evidence="1 3" type="ORF">BDZ99DRAFT_517332</name>
</gene>
<sequence length="168" mass="18875">MASCPATLNGLPSELKTYIVEYLHEPGPLSNGSRLCEDYFDPDFRSDRRPRWNKLSIASRQDILNIRQVSPDFRAASWKSFGRLISDLHFRVVPADIADLGKISEIPQLTPWIKALTFGTGGFEDSRLCQDIPTSEAGSLIPGKKFIQSMSAYLQDENLRSELEKIVS</sequence>
<dbReference type="Proteomes" id="UP000504636">
    <property type="component" value="Unplaced"/>
</dbReference>
<organism evidence="1">
    <name type="scientific">Mytilinidion resinicola</name>
    <dbReference type="NCBI Taxonomy" id="574789"/>
    <lineage>
        <taxon>Eukaryota</taxon>
        <taxon>Fungi</taxon>
        <taxon>Dikarya</taxon>
        <taxon>Ascomycota</taxon>
        <taxon>Pezizomycotina</taxon>
        <taxon>Dothideomycetes</taxon>
        <taxon>Pleosporomycetidae</taxon>
        <taxon>Mytilinidiales</taxon>
        <taxon>Mytilinidiaceae</taxon>
        <taxon>Mytilinidion</taxon>
    </lineage>
</organism>
<proteinExistence type="predicted"/>
<evidence type="ECO:0000313" key="3">
    <source>
        <dbReference type="RefSeq" id="XP_033580006.1"/>
    </source>
</evidence>
<dbReference type="RefSeq" id="XP_033580006.1">
    <property type="nucleotide sequence ID" value="XM_033725166.1"/>
</dbReference>
<keyword evidence="2" id="KW-1185">Reference proteome</keyword>
<reference evidence="3" key="3">
    <citation type="submission" date="2025-04" db="UniProtKB">
        <authorList>
            <consortium name="RefSeq"/>
        </authorList>
    </citation>
    <scope>IDENTIFICATION</scope>
    <source>
        <strain evidence="3">CBS 304.34</strain>
    </source>
</reference>
<accession>A0A6A6YVS0</accession>
<dbReference type="GeneID" id="54466059"/>
<dbReference type="EMBL" id="MU003696">
    <property type="protein sequence ID" value="KAF2813042.1"/>
    <property type="molecule type" value="Genomic_DNA"/>
</dbReference>
<name>A0A6A6YVS0_9PEZI</name>
<dbReference type="OrthoDB" id="3759093at2759"/>
<reference evidence="3" key="2">
    <citation type="submission" date="2020-04" db="EMBL/GenBank/DDBJ databases">
        <authorList>
            <consortium name="NCBI Genome Project"/>
        </authorList>
    </citation>
    <scope>NUCLEOTIDE SEQUENCE</scope>
    <source>
        <strain evidence="3">CBS 304.34</strain>
    </source>
</reference>
<evidence type="ECO:0000313" key="1">
    <source>
        <dbReference type="EMBL" id="KAF2813042.1"/>
    </source>
</evidence>
<dbReference type="AlphaFoldDB" id="A0A6A6YVS0"/>
<evidence type="ECO:0008006" key="4">
    <source>
        <dbReference type="Google" id="ProtNLM"/>
    </source>
</evidence>
<evidence type="ECO:0000313" key="2">
    <source>
        <dbReference type="Proteomes" id="UP000504636"/>
    </source>
</evidence>